<evidence type="ECO:0000313" key="3">
    <source>
        <dbReference type="Proteomes" id="UP000647491"/>
    </source>
</evidence>
<dbReference type="RefSeq" id="WP_262427603.1">
    <property type="nucleotide sequence ID" value="NZ_JACRTJ010000018.1"/>
</dbReference>
<proteinExistence type="predicted"/>
<keyword evidence="1" id="KW-0812">Transmembrane</keyword>
<accession>A0ABR7NT76</accession>
<organism evidence="2 3">
    <name type="scientific">Enterocloster hominis</name>
    <name type="common">ex Liu et al. 2021</name>
    <dbReference type="NCBI Taxonomy" id="2763663"/>
    <lineage>
        <taxon>Bacteria</taxon>
        <taxon>Bacillati</taxon>
        <taxon>Bacillota</taxon>
        <taxon>Clostridia</taxon>
        <taxon>Lachnospirales</taxon>
        <taxon>Lachnospiraceae</taxon>
        <taxon>Enterocloster</taxon>
    </lineage>
</organism>
<keyword evidence="1" id="KW-0472">Membrane</keyword>
<dbReference type="Proteomes" id="UP000647491">
    <property type="component" value="Unassembled WGS sequence"/>
</dbReference>
<reference evidence="2 3" key="1">
    <citation type="submission" date="2020-08" db="EMBL/GenBank/DDBJ databases">
        <title>Genome public.</title>
        <authorList>
            <person name="Liu C."/>
            <person name="Sun Q."/>
        </authorList>
    </citation>
    <scope>NUCLEOTIDE SEQUENCE [LARGE SCALE GENOMIC DNA]</scope>
    <source>
        <strain evidence="2 3">BX10</strain>
    </source>
</reference>
<evidence type="ECO:0000313" key="2">
    <source>
        <dbReference type="EMBL" id="MBC8599325.1"/>
    </source>
</evidence>
<keyword evidence="3" id="KW-1185">Reference proteome</keyword>
<comment type="caution">
    <text evidence="2">The sequence shown here is derived from an EMBL/GenBank/DDBJ whole genome shotgun (WGS) entry which is preliminary data.</text>
</comment>
<sequence length="66" mass="7202">MKRILAWAGILAAVAAFLALIVLAVTGAPANILMALVFVVMIVPVLIYGFLIFVKLKKDDRDKDME</sequence>
<gene>
    <name evidence="2" type="ORF">H8708_08805</name>
</gene>
<keyword evidence="1" id="KW-1133">Transmembrane helix</keyword>
<feature type="transmembrane region" description="Helical" evidence="1">
    <location>
        <begin position="34"/>
        <end position="54"/>
    </location>
</feature>
<name>A0ABR7NT76_9FIRM</name>
<dbReference type="EMBL" id="JACRTJ010000018">
    <property type="protein sequence ID" value="MBC8599325.1"/>
    <property type="molecule type" value="Genomic_DNA"/>
</dbReference>
<protein>
    <submittedName>
        <fullName evidence="2">Uncharacterized protein</fullName>
    </submittedName>
</protein>
<evidence type="ECO:0000256" key="1">
    <source>
        <dbReference type="SAM" id="Phobius"/>
    </source>
</evidence>